<dbReference type="AlphaFoldDB" id="A0A6A5WS84"/>
<dbReference type="Proteomes" id="UP000799779">
    <property type="component" value="Unassembled WGS sequence"/>
</dbReference>
<dbReference type="EMBL" id="ML977567">
    <property type="protein sequence ID" value="KAF2004552.1"/>
    <property type="molecule type" value="Genomic_DNA"/>
</dbReference>
<keyword evidence="2" id="KW-1185">Reference proteome</keyword>
<proteinExistence type="predicted"/>
<accession>A0A6A5WS84</accession>
<organism evidence="1 2">
    <name type="scientific">Amniculicola lignicola CBS 123094</name>
    <dbReference type="NCBI Taxonomy" id="1392246"/>
    <lineage>
        <taxon>Eukaryota</taxon>
        <taxon>Fungi</taxon>
        <taxon>Dikarya</taxon>
        <taxon>Ascomycota</taxon>
        <taxon>Pezizomycotina</taxon>
        <taxon>Dothideomycetes</taxon>
        <taxon>Pleosporomycetidae</taxon>
        <taxon>Pleosporales</taxon>
        <taxon>Amniculicolaceae</taxon>
        <taxon>Amniculicola</taxon>
    </lineage>
</organism>
<reference evidence="1" key="1">
    <citation type="journal article" date="2020" name="Stud. Mycol.">
        <title>101 Dothideomycetes genomes: a test case for predicting lifestyles and emergence of pathogens.</title>
        <authorList>
            <person name="Haridas S."/>
            <person name="Albert R."/>
            <person name="Binder M."/>
            <person name="Bloem J."/>
            <person name="Labutti K."/>
            <person name="Salamov A."/>
            <person name="Andreopoulos B."/>
            <person name="Baker S."/>
            <person name="Barry K."/>
            <person name="Bills G."/>
            <person name="Bluhm B."/>
            <person name="Cannon C."/>
            <person name="Castanera R."/>
            <person name="Culley D."/>
            <person name="Daum C."/>
            <person name="Ezra D."/>
            <person name="Gonzalez J."/>
            <person name="Henrissat B."/>
            <person name="Kuo A."/>
            <person name="Liang C."/>
            <person name="Lipzen A."/>
            <person name="Lutzoni F."/>
            <person name="Magnuson J."/>
            <person name="Mondo S."/>
            <person name="Nolan M."/>
            <person name="Ohm R."/>
            <person name="Pangilinan J."/>
            <person name="Park H.-J."/>
            <person name="Ramirez L."/>
            <person name="Alfaro M."/>
            <person name="Sun H."/>
            <person name="Tritt A."/>
            <person name="Yoshinaga Y."/>
            <person name="Zwiers L.-H."/>
            <person name="Turgeon B."/>
            <person name="Goodwin S."/>
            <person name="Spatafora J."/>
            <person name="Crous P."/>
            <person name="Grigoriev I."/>
        </authorList>
    </citation>
    <scope>NUCLEOTIDE SEQUENCE</scope>
    <source>
        <strain evidence="1">CBS 123094</strain>
    </source>
</reference>
<gene>
    <name evidence="1" type="ORF">P154DRAFT_617085</name>
</gene>
<sequence length="251" mass="27398">MLQPFVWRCCTAKVVSEQTVSLVAERGRFRAMLEPAASGAVAHYAQCCLNDIPGGASAHNVGRFIHPPAAALHSASPSEYRAYSGRCSDAGLYIRGGPIKRSWIFSAGGSSISIDDPCRHRICFLYAHIVQYHLLPTGDPYLDWRRHSASPANDQRTWGKARAKPPMIGRNSNLALSKKRVRSTRCLSSLTPPRSGPGCYAHCPEMHTLQLDHWLGGLSILGPQAPIPPSRETVSAATRPEALLEQLKRAP</sequence>
<evidence type="ECO:0000313" key="2">
    <source>
        <dbReference type="Proteomes" id="UP000799779"/>
    </source>
</evidence>
<evidence type="ECO:0000313" key="1">
    <source>
        <dbReference type="EMBL" id="KAF2004552.1"/>
    </source>
</evidence>
<name>A0A6A5WS84_9PLEO</name>
<protein>
    <submittedName>
        <fullName evidence="1">Uncharacterized protein</fullName>
    </submittedName>
</protein>